<protein>
    <recommendedName>
        <fullName evidence="4">HTH araC/xylS-type domain-containing protein</fullName>
    </recommendedName>
</protein>
<reference evidence="5 6" key="1">
    <citation type="submission" date="2014-04" db="EMBL/GenBank/DDBJ databases">
        <title>Draft genome sequence of Photobacterium halotolerans S2753: a solonamide, ngercheumicin and holomycin producer.</title>
        <authorList>
            <person name="Machado H.R."/>
            <person name="Gram L."/>
        </authorList>
    </citation>
    <scope>NUCLEOTIDE SEQUENCE [LARGE SCALE GENOMIC DNA]</scope>
    <source>
        <strain evidence="5 6">S2753</strain>
    </source>
</reference>
<sequence length="351" mass="39838">MKVTNPEKNPSNTLRKRVVMARLSQHSHCADRILSDNRQPNETLLEGKFQYSQFRSGLIVQAGTFHELVDADVLSNAGPCVCITLLLAGRIRFGYDAMDNVLDARDGAKAIAVNLARQCAFRRHIVANAQEIRKVNLLVNPEWFDKNNLSLPEPLSQFLQTHLARWRWQPDQEMLHLCEEILAVEQVDDPWLHQLMLESRGQQILIKLCRQLVNSESAQFQPRNHEMQQIPDQLSGVVAYLEAHLHHDVRLQEVASASAMSVSVLQRRFRTGLGCTVFDYVRNRRLEKARDMMQLENISVSEAAYLCGYHHPSNFITAFKRKFGVTPGECGASAGMADSPVFKNSAFHHES</sequence>
<organism evidence="5 6">
    <name type="scientific">Photobacterium galatheae</name>
    <dbReference type="NCBI Taxonomy" id="1654360"/>
    <lineage>
        <taxon>Bacteria</taxon>
        <taxon>Pseudomonadati</taxon>
        <taxon>Pseudomonadota</taxon>
        <taxon>Gammaproteobacteria</taxon>
        <taxon>Vibrionales</taxon>
        <taxon>Vibrionaceae</taxon>
        <taxon>Photobacterium</taxon>
    </lineage>
</organism>
<gene>
    <name evidence="5" type="ORF">EA58_20355</name>
</gene>
<dbReference type="Gene3D" id="1.10.10.60">
    <property type="entry name" value="Homeodomain-like"/>
    <property type="match status" value="1"/>
</dbReference>
<dbReference type="InterPro" id="IPR018062">
    <property type="entry name" value="HTH_AraC-typ_CS"/>
</dbReference>
<dbReference type="PANTHER" id="PTHR47893:SF1">
    <property type="entry name" value="REGULATORY PROTEIN PCHR"/>
    <property type="match status" value="1"/>
</dbReference>
<dbReference type="PROSITE" id="PS00041">
    <property type="entry name" value="HTH_ARAC_FAMILY_1"/>
    <property type="match status" value="1"/>
</dbReference>
<dbReference type="STRING" id="1654360.EA58_20355"/>
<dbReference type="Proteomes" id="UP000027192">
    <property type="component" value="Unassembled WGS sequence"/>
</dbReference>
<dbReference type="GO" id="GO:0043565">
    <property type="term" value="F:sequence-specific DNA binding"/>
    <property type="evidence" value="ECO:0007669"/>
    <property type="project" value="InterPro"/>
</dbReference>
<evidence type="ECO:0000313" key="5">
    <source>
        <dbReference type="EMBL" id="KDM89807.1"/>
    </source>
</evidence>
<evidence type="ECO:0000256" key="2">
    <source>
        <dbReference type="ARBA" id="ARBA00023125"/>
    </source>
</evidence>
<dbReference type="PROSITE" id="PS01124">
    <property type="entry name" value="HTH_ARAC_FAMILY_2"/>
    <property type="match status" value="1"/>
</dbReference>
<proteinExistence type="predicted"/>
<dbReference type="SMART" id="SM00342">
    <property type="entry name" value="HTH_ARAC"/>
    <property type="match status" value="1"/>
</dbReference>
<dbReference type="GO" id="GO:0003700">
    <property type="term" value="F:DNA-binding transcription factor activity"/>
    <property type="evidence" value="ECO:0007669"/>
    <property type="project" value="InterPro"/>
</dbReference>
<dbReference type="SUPFAM" id="SSF46689">
    <property type="entry name" value="Homeodomain-like"/>
    <property type="match status" value="2"/>
</dbReference>
<evidence type="ECO:0000259" key="4">
    <source>
        <dbReference type="PROSITE" id="PS01124"/>
    </source>
</evidence>
<dbReference type="RefSeq" id="WP_161781083.1">
    <property type="nucleotide sequence ID" value="NZ_JAGSGC010000022.1"/>
</dbReference>
<dbReference type="Pfam" id="PF12833">
    <property type="entry name" value="HTH_18"/>
    <property type="match status" value="1"/>
</dbReference>
<evidence type="ECO:0000256" key="3">
    <source>
        <dbReference type="ARBA" id="ARBA00023163"/>
    </source>
</evidence>
<dbReference type="InterPro" id="IPR009057">
    <property type="entry name" value="Homeodomain-like_sf"/>
</dbReference>
<accession>A0A066RQ54</accession>
<evidence type="ECO:0000313" key="6">
    <source>
        <dbReference type="Proteomes" id="UP000027192"/>
    </source>
</evidence>
<evidence type="ECO:0000256" key="1">
    <source>
        <dbReference type="ARBA" id="ARBA00023015"/>
    </source>
</evidence>
<keyword evidence="2" id="KW-0238">DNA-binding</keyword>
<dbReference type="InterPro" id="IPR018060">
    <property type="entry name" value="HTH_AraC"/>
</dbReference>
<dbReference type="EMBL" id="JMIB01000043">
    <property type="protein sequence ID" value="KDM89807.1"/>
    <property type="molecule type" value="Genomic_DNA"/>
</dbReference>
<feature type="domain" description="HTH araC/xylS-type" evidence="4">
    <location>
        <begin position="235"/>
        <end position="333"/>
    </location>
</feature>
<comment type="caution">
    <text evidence="5">The sequence shown here is derived from an EMBL/GenBank/DDBJ whole genome shotgun (WGS) entry which is preliminary data.</text>
</comment>
<dbReference type="AlphaFoldDB" id="A0A066RQ54"/>
<name>A0A066RQ54_9GAMM</name>
<keyword evidence="6" id="KW-1185">Reference proteome</keyword>
<keyword evidence="3" id="KW-0804">Transcription</keyword>
<keyword evidence="1" id="KW-0805">Transcription regulation</keyword>
<dbReference type="PANTHER" id="PTHR47893">
    <property type="entry name" value="REGULATORY PROTEIN PCHR"/>
    <property type="match status" value="1"/>
</dbReference>
<dbReference type="InterPro" id="IPR053142">
    <property type="entry name" value="PchR_regulatory_protein"/>
</dbReference>